<organism evidence="15 16">
    <name type="scientific">Clostridium grantii DSM 8605</name>
    <dbReference type="NCBI Taxonomy" id="1121316"/>
    <lineage>
        <taxon>Bacteria</taxon>
        <taxon>Bacillati</taxon>
        <taxon>Bacillota</taxon>
        <taxon>Clostridia</taxon>
        <taxon>Eubacteriales</taxon>
        <taxon>Clostridiaceae</taxon>
        <taxon>Clostridium</taxon>
    </lineage>
</organism>
<evidence type="ECO:0000256" key="11">
    <source>
        <dbReference type="ARBA" id="ARBA00023236"/>
    </source>
</evidence>
<dbReference type="InterPro" id="IPR001238">
    <property type="entry name" value="DNA-binding_RecF"/>
</dbReference>
<dbReference type="GO" id="GO:0009432">
    <property type="term" value="P:SOS response"/>
    <property type="evidence" value="ECO:0007669"/>
    <property type="project" value="UniProtKB-UniRule"/>
</dbReference>
<dbReference type="PANTHER" id="PTHR32182">
    <property type="entry name" value="DNA REPLICATION AND REPAIR PROTEIN RECF"/>
    <property type="match status" value="1"/>
</dbReference>
<evidence type="ECO:0000256" key="12">
    <source>
        <dbReference type="HAMAP-Rule" id="MF_00365"/>
    </source>
</evidence>
<evidence type="ECO:0000256" key="3">
    <source>
        <dbReference type="ARBA" id="ARBA00020170"/>
    </source>
</evidence>
<comment type="function">
    <text evidence="12 13">The RecF protein is involved in DNA metabolism; it is required for DNA replication and normal SOS inducibility. RecF binds preferentially to single-stranded, linear DNA. It also seems to bind ATP.</text>
</comment>
<protein>
    <recommendedName>
        <fullName evidence="3 12">DNA replication and repair protein RecF</fullName>
    </recommendedName>
</protein>
<feature type="domain" description="RecF/RecN/SMC N-terminal" evidence="14">
    <location>
        <begin position="2"/>
        <end position="363"/>
    </location>
</feature>
<comment type="subcellular location">
    <subcellularLocation>
        <location evidence="1 12 13">Cytoplasm</location>
    </subcellularLocation>
</comment>
<evidence type="ECO:0000259" key="14">
    <source>
        <dbReference type="Pfam" id="PF02463"/>
    </source>
</evidence>
<dbReference type="GO" id="GO:0006302">
    <property type="term" value="P:double-strand break repair"/>
    <property type="evidence" value="ECO:0007669"/>
    <property type="project" value="TreeGrafter"/>
</dbReference>
<dbReference type="AlphaFoldDB" id="A0A1M5XH21"/>
<evidence type="ECO:0000256" key="7">
    <source>
        <dbReference type="ARBA" id="ARBA00022763"/>
    </source>
</evidence>
<evidence type="ECO:0000256" key="10">
    <source>
        <dbReference type="ARBA" id="ARBA00023204"/>
    </source>
</evidence>
<evidence type="ECO:0000256" key="4">
    <source>
        <dbReference type="ARBA" id="ARBA00022490"/>
    </source>
</evidence>
<sequence length="371" mass="43105">MYVKYIELKNYRNYKNLSLELSSGTNIFVGDNAQGKTNILESIYFCSLGKSHRTNKDKEVIIWGEKEAYISAYISKERLDKKINIKIFKEGKKGATINSIKVNKLSELIGTFNSVMFSPEDLKIVKESPTYRRKFLDIELSKLDKKYYNALVQYNKILNEKNIILKKWKDKESLLDVYDVQLSKYGAYIINKRFEYLDILSEKASIIHKEITTGKEDIGFKYLTFVKNLDKPVNLNKIEFDLKEQLNASRQKDIEKRISSVGPHRDDFLISINDIDTRIFGSQGQQRTAVLSIKFASLEIIKEIYGEYPVLLLDDVLSELDINRQKYILNSISKFQTIITCTGIMDIKKYLKDNINIYHVKEGSIEIETLD</sequence>
<evidence type="ECO:0000256" key="1">
    <source>
        <dbReference type="ARBA" id="ARBA00004496"/>
    </source>
</evidence>
<dbReference type="PROSITE" id="PS00618">
    <property type="entry name" value="RECF_2"/>
    <property type="match status" value="1"/>
</dbReference>
<dbReference type="PROSITE" id="PS00617">
    <property type="entry name" value="RECF_1"/>
    <property type="match status" value="1"/>
</dbReference>
<dbReference type="Pfam" id="PF02463">
    <property type="entry name" value="SMC_N"/>
    <property type="match status" value="1"/>
</dbReference>
<dbReference type="EMBL" id="FQXM01000029">
    <property type="protein sequence ID" value="SHH99175.1"/>
    <property type="molecule type" value="Genomic_DNA"/>
</dbReference>
<dbReference type="GO" id="GO:0005524">
    <property type="term" value="F:ATP binding"/>
    <property type="evidence" value="ECO:0007669"/>
    <property type="project" value="UniProtKB-UniRule"/>
</dbReference>
<dbReference type="GO" id="GO:0003697">
    <property type="term" value="F:single-stranded DNA binding"/>
    <property type="evidence" value="ECO:0007669"/>
    <property type="project" value="UniProtKB-UniRule"/>
</dbReference>
<dbReference type="HAMAP" id="MF_00365">
    <property type="entry name" value="RecF"/>
    <property type="match status" value="1"/>
</dbReference>
<dbReference type="RefSeq" id="WP_073340385.1">
    <property type="nucleotide sequence ID" value="NZ_FQXM01000029.1"/>
</dbReference>
<dbReference type="Gene3D" id="1.20.1050.90">
    <property type="entry name" value="RecF/RecN/SMC, N-terminal domain"/>
    <property type="match status" value="1"/>
</dbReference>
<evidence type="ECO:0000313" key="15">
    <source>
        <dbReference type="EMBL" id="SHH99175.1"/>
    </source>
</evidence>
<name>A0A1M5XH21_9CLOT</name>
<reference evidence="15 16" key="1">
    <citation type="submission" date="2016-11" db="EMBL/GenBank/DDBJ databases">
        <authorList>
            <person name="Jaros S."/>
            <person name="Januszkiewicz K."/>
            <person name="Wedrychowicz H."/>
        </authorList>
    </citation>
    <scope>NUCLEOTIDE SEQUENCE [LARGE SCALE GENOMIC DNA]</scope>
    <source>
        <strain evidence="15 16">DSM 8605</strain>
    </source>
</reference>
<dbReference type="GO" id="GO:0006260">
    <property type="term" value="P:DNA replication"/>
    <property type="evidence" value="ECO:0007669"/>
    <property type="project" value="UniProtKB-UniRule"/>
</dbReference>
<keyword evidence="6 12" id="KW-0547">Nucleotide-binding</keyword>
<keyword evidence="8 12" id="KW-0067">ATP-binding</keyword>
<keyword evidence="16" id="KW-1185">Reference proteome</keyword>
<dbReference type="PANTHER" id="PTHR32182:SF0">
    <property type="entry name" value="DNA REPLICATION AND REPAIR PROTEIN RECF"/>
    <property type="match status" value="1"/>
</dbReference>
<keyword evidence="11 12" id="KW-0742">SOS response</keyword>
<feature type="binding site" evidence="12">
    <location>
        <begin position="30"/>
        <end position="37"/>
    </location>
    <ligand>
        <name>ATP</name>
        <dbReference type="ChEBI" id="CHEBI:30616"/>
    </ligand>
</feature>
<evidence type="ECO:0000256" key="9">
    <source>
        <dbReference type="ARBA" id="ARBA00023125"/>
    </source>
</evidence>
<dbReference type="CDD" id="cd03242">
    <property type="entry name" value="ABC_RecF"/>
    <property type="match status" value="1"/>
</dbReference>
<keyword evidence="10 12" id="KW-0234">DNA repair</keyword>
<evidence type="ECO:0000256" key="5">
    <source>
        <dbReference type="ARBA" id="ARBA00022705"/>
    </source>
</evidence>
<accession>A0A1M5XH21</accession>
<dbReference type="InterPro" id="IPR027417">
    <property type="entry name" value="P-loop_NTPase"/>
</dbReference>
<dbReference type="STRING" id="1121316.SAMN02745207_03659"/>
<evidence type="ECO:0000256" key="13">
    <source>
        <dbReference type="RuleBase" id="RU000578"/>
    </source>
</evidence>
<gene>
    <name evidence="12" type="primary">recF</name>
    <name evidence="15" type="ORF">SAMN02745207_03659</name>
</gene>
<dbReference type="GO" id="GO:0000731">
    <property type="term" value="P:DNA synthesis involved in DNA repair"/>
    <property type="evidence" value="ECO:0007669"/>
    <property type="project" value="TreeGrafter"/>
</dbReference>
<keyword evidence="5 12" id="KW-0235">DNA replication</keyword>
<comment type="similarity">
    <text evidence="2 12 13">Belongs to the RecF family.</text>
</comment>
<keyword evidence="4 12" id="KW-0963">Cytoplasm</keyword>
<keyword evidence="9 12" id="KW-0238">DNA-binding</keyword>
<dbReference type="InterPro" id="IPR018078">
    <property type="entry name" value="DNA-binding_RecF_CS"/>
</dbReference>
<evidence type="ECO:0000256" key="8">
    <source>
        <dbReference type="ARBA" id="ARBA00022840"/>
    </source>
</evidence>
<dbReference type="OrthoDB" id="9803889at2"/>
<dbReference type="SUPFAM" id="SSF52540">
    <property type="entry name" value="P-loop containing nucleoside triphosphate hydrolases"/>
    <property type="match status" value="1"/>
</dbReference>
<keyword evidence="7 12" id="KW-0227">DNA damage</keyword>
<evidence type="ECO:0000313" key="16">
    <source>
        <dbReference type="Proteomes" id="UP000184447"/>
    </source>
</evidence>
<proteinExistence type="inferred from homology"/>
<dbReference type="InterPro" id="IPR003395">
    <property type="entry name" value="RecF/RecN/SMC_N"/>
</dbReference>
<dbReference type="GO" id="GO:0005737">
    <property type="term" value="C:cytoplasm"/>
    <property type="evidence" value="ECO:0007669"/>
    <property type="project" value="UniProtKB-SubCell"/>
</dbReference>
<evidence type="ECO:0000256" key="6">
    <source>
        <dbReference type="ARBA" id="ARBA00022741"/>
    </source>
</evidence>
<dbReference type="NCBIfam" id="TIGR00611">
    <property type="entry name" value="recf"/>
    <property type="match status" value="1"/>
</dbReference>
<dbReference type="Proteomes" id="UP000184447">
    <property type="component" value="Unassembled WGS sequence"/>
</dbReference>
<dbReference type="Gene3D" id="3.40.50.300">
    <property type="entry name" value="P-loop containing nucleotide triphosphate hydrolases"/>
    <property type="match status" value="1"/>
</dbReference>
<evidence type="ECO:0000256" key="2">
    <source>
        <dbReference type="ARBA" id="ARBA00008016"/>
    </source>
</evidence>
<dbReference type="InterPro" id="IPR042174">
    <property type="entry name" value="RecF_2"/>
</dbReference>